<feature type="transmembrane region" description="Helical" evidence="5">
    <location>
        <begin position="368"/>
        <end position="391"/>
    </location>
</feature>
<dbReference type="InterPro" id="IPR011701">
    <property type="entry name" value="MFS"/>
</dbReference>
<feature type="transmembrane region" description="Helical" evidence="5">
    <location>
        <begin position="155"/>
        <end position="171"/>
    </location>
</feature>
<dbReference type="EMBL" id="BAAATE010000045">
    <property type="protein sequence ID" value="GAA2696772.1"/>
    <property type="molecule type" value="Genomic_DNA"/>
</dbReference>
<sequence length="420" mass="41145">MSWDRRVVRQVGLAQAALGFTVNSLGACLVLLAADLDSAPEELAWLSSSFGVGLLVAGVTGRWALRPGPRPALLGSALVAAAGTILLAIGASAVMAAAGALLLGLGAAGFVLVTPALLSGPDAAAGLARAYAAGSVSALFGPLAIGALAATGLSGRLALLIAVPPLLFLAADTRLRRSPAATGPDADAVSVPDAVSVSATATVASSDAVSVSSSGSGRGTGDGPLGAVERARPQVEVARVPSVWRAAGVWATIVVAVSIEFCFTIWSTTRLQATGLPAGAAAAAATTFLVGMAAGRLAAPRLIARRVPVILVGCGLAAAGTVVVALFDAPVPVTLGLALAGLGVAPFYPVTLARFVQVPGLPTARAAAYGALASGTAILAAPATLAALGAALDLRTAYLVAVLPLALVLAAATLPRRARP</sequence>
<dbReference type="PANTHER" id="PTHR23514">
    <property type="entry name" value="BYPASS OF STOP CODON PROTEIN 6"/>
    <property type="match status" value="1"/>
</dbReference>
<protein>
    <recommendedName>
        <fullName evidence="8">MFS transporter</fullName>
    </recommendedName>
</protein>
<feature type="transmembrane region" description="Helical" evidence="5">
    <location>
        <begin position="45"/>
        <end position="65"/>
    </location>
</feature>
<feature type="transmembrane region" description="Helical" evidence="5">
    <location>
        <begin position="397"/>
        <end position="414"/>
    </location>
</feature>
<evidence type="ECO:0000256" key="5">
    <source>
        <dbReference type="SAM" id="Phobius"/>
    </source>
</evidence>
<feature type="transmembrane region" description="Helical" evidence="5">
    <location>
        <begin position="278"/>
        <end position="295"/>
    </location>
</feature>
<gene>
    <name evidence="6" type="ORF">GCM10010412_091100</name>
</gene>
<feature type="transmembrane region" description="Helical" evidence="5">
    <location>
        <begin position="12"/>
        <end position="33"/>
    </location>
</feature>
<proteinExistence type="predicted"/>
<feature type="transmembrane region" description="Helical" evidence="5">
    <location>
        <begin position="72"/>
        <end position="91"/>
    </location>
</feature>
<keyword evidence="7" id="KW-1185">Reference proteome</keyword>
<dbReference type="InterPro" id="IPR036259">
    <property type="entry name" value="MFS_trans_sf"/>
</dbReference>
<dbReference type="InterPro" id="IPR051788">
    <property type="entry name" value="MFS_Transporter"/>
</dbReference>
<feature type="transmembrane region" description="Helical" evidence="5">
    <location>
        <begin position="130"/>
        <end position="149"/>
    </location>
</feature>
<dbReference type="Gene3D" id="1.20.1250.20">
    <property type="entry name" value="MFS general substrate transporter like domains"/>
    <property type="match status" value="1"/>
</dbReference>
<organism evidence="6 7">
    <name type="scientific">Nonomuraea recticatena</name>
    <dbReference type="NCBI Taxonomy" id="46178"/>
    <lineage>
        <taxon>Bacteria</taxon>
        <taxon>Bacillati</taxon>
        <taxon>Actinomycetota</taxon>
        <taxon>Actinomycetes</taxon>
        <taxon>Streptosporangiales</taxon>
        <taxon>Streptosporangiaceae</taxon>
        <taxon>Nonomuraea</taxon>
    </lineage>
</organism>
<dbReference type="RefSeq" id="WP_346156105.1">
    <property type="nucleotide sequence ID" value="NZ_BAAATE010000045.1"/>
</dbReference>
<feature type="transmembrane region" description="Helical" evidence="5">
    <location>
        <begin position="97"/>
        <end position="118"/>
    </location>
</feature>
<evidence type="ECO:0000313" key="7">
    <source>
        <dbReference type="Proteomes" id="UP001501666"/>
    </source>
</evidence>
<evidence type="ECO:0000256" key="2">
    <source>
        <dbReference type="ARBA" id="ARBA00022692"/>
    </source>
</evidence>
<dbReference type="Pfam" id="PF07690">
    <property type="entry name" value="MFS_1"/>
    <property type="match status" value="1"/>
</dbReference>
<evidence type="ECO:0000256" key="1">
    <source>
        <dbReference type="ARBA" id="ARBA00004141"/>
    </source>
</evidence>
<accession>A0ABN3T8N0</accession>
<name>A0ABN3T8N0_9ACTN</name>
<dbReference type="PANTHER" id="PTHR23514:SF13">
    <property type="entry name" value="INNER MEMBRANE PROTEIN YBJJ"/>
    <property type="match status" value="1"/>
</dbReference>
<feature type="transmembrane region" description="Helical" evidence="5">
    <location>
        <begin position="307"/>
        <end position="327"/>
    </location>
</feature>
<keyword evidence="3 5" id="KW-1133">Transmembrane helix</keyword>
<reference evidence="6 7" key="1">
    <citation type="journal article" date="2019" name="Int. J. Syst. Evol. Microbiol.">
        <title>The Global Catalogue of Microorganisms (GCM) 10K type strain sequencing project: providing services to taxonomists for standard genome sequencing and annotation.</title>
        <authorList>
            <consortium name="The Broad Institute Genomics Platform"/>
            <consortium name="The Broad Institute Genome Sequencing Center for Infectious Disease"/>
            <person name="Wu L."/>
            <person name="Ma J."/>
        </authorList>
    </citation>
    <scope>NUCLEOTIDE SEQUENCE [LARGE SCALE GENOMIC DNA]</scope>
    <source>
        <strain evidence="6 7">JCM 6835</strain>
    </source>
</reference>
<evidence type="ECO:0000313" key="6">
    <source>
        <dbReference type="EMBL" id="GAA2696772.1"/>
    </source>
</evidence>
<comment type="subcellular location">
    <subcellularLocation>
        <location evidence="1">Membrane</location>
        <topology evidence="1">Multi-pass membrane protein</topology>
    </subcellularLocation>
</comment>
<dbReference type="PROSITE" id="PS51257">
    <property type="entry name" value="PROKAR_LIPOPROTEIN"/>
    <property type="match status" value="1"/>
</dbReference>
<dbReference type="Proteomes" id="UP001501666">
    <property type="component" value="Unassembled WGS sequence"/>
</dbReference>
<evidence type="ECO:0000256" key="4">
    <source>
        <dbReference type="ARBA" id="ARBA00023136"/>
    </source>
</evidence>
<keyword evidence="2 5" id="KW-0812">Transmembrane</keyword>
<evidence type="ECO:0008006" key="8">
    <source>
        <dbReference type="Google" id="ProtNLM"/>
    </source>
</evidence>
<evidence type="ECO:0000256" key="3">
    <source>
        <dbReference type="ARBA" id="ARBA00022989"/>
    </source>
</evidence>
<feature type="transmembrane region" description="Helical" evidence="5">
    <location>
        <begin position="333"/>
        <end position="356"/>
    </location>
</feature>
<comment type="caution">
    <text evidence="6">The sequence shown here is derived from an EMBL/GenBank/DDBJ whole genome shotgun (WGS) entry which is preliminary data.</text>
</comment>
<feature type="transmembrane region" description="Helical" evidence="5">
    <location>
        <begin position="247"/>
        <end position="266"/>
    </location>
</feature>
<dbReference type="SUPFAM" id="SSF103473">
    <property type="entry name" value="MFS general substrate transporter"/>
    <property type="match status" value="1"/>
</dbReference>
<keyword evidence="4 5" id="KW-0472">Membrane</keyword>